<comment type="caution">
    <text evidence="3">The sequence shown here is derived from an EMBL/GenBank/DDBJ whole genome shotgun (WGS) entry which is preliminary data.</text>
</comment>
<dbReference type="RefSeq" id="WP_010691367.1">
    <property type="nucleotide sequence ID" value="NZ_CAUZLK010000003.1"/>
</dbReference>
<proteinExistence type="predicted"/>
<keyword evidence="4" id="KW-1185">Reference proteome</keyword>
<reference evidence="3 4" key="1">
    <citation type="submission" date="2023-10" db="EMBL/GenBank/DDBJ databases">
        <authorList>
            <person name="Botero Cardona J."/>
        </authorList>
    </citation>
    <scope>NUCLEOTIDE SEQUENCE [LARGE SCALE GENOMIC DNA]</scope>
    <source>
        <strain evidence="3 4">R-54839</strain>
    </source>
</reference>
<keyword evidence="1" id="KW-0378">Hydrolase</keyword>
<feature type="domain" description="BD-FAE-like" evidence="2">
    <location>
        <begin position="37"/>
        <end position="257"/>
    </location>
</feature>
<dbReference type="Gene3D" id="3.40.50.1820">
    <property type="entry name" value="alpha/beta hydrolase"/>
    <property type="match status" value="1"/>
</dbReference>
<sequence length="298" mass="33288">MLFKDLEVSFEAAKVPDSVEEVVRNQQYGPQKWERYDLYLPKGKEKLKPLLLDLQGGGLVRGAKSTEKLEPNLRLTADGFAVASMNYELISERNYSFPNQVAEVRAVLIQLKKRAQEFGLDTQRFYLTGESSGAQLALLTVASVTAGVKVGRKKGLDDLLVDMPSIQKVIAAYGPYEFDVFDEQFKRLHVQKKYSESGEANSFEGMAVAGHQVTDNPIAVSQANPANYFTKAMPPIFAMAGSADQVVPELQSKEMVERYEKMSGKQAVTYWLPGGHHGILDFDTEDVYQMKKEFLKKG</sequence>
<evidence type="ECO:0000313" key="3">
    <source>
        <dbReference type="EMBL" id="CAK1230432.1"/>
    </source>
</evidence>
<evidence type="ECO:0000313" key="4">
    <source>
        <dbReference type="Proteomes" id="UP001314261"/>
    </source>
</evidence>
<dbReference type="InterPro" id="IPR029058">
    <property type="entry name" value="AB_hydrolase_fold"/>
</dbReference>
<name>A0ABN9YL61_9LACO</name>
<organism evidence="3 4">
    <name type="scientific">Fructobacillus fructosus</name>
    <dbReference type="NCBI Taxonomy" id="1631"/>
    <lineage>
        <taxon>Bacteria</taxon>
        <taxon>Bacillati</taxon>
        <taxon>Bacillota</taxon>
        <taxon>Bacilli</taxon>
        <taxon>Lactobacillales</taxon>
        <taxon>Lactobacillaceae</taxon>
        <taxon>Fructobacillus</taxon>
    </lineage>
</organism>
<dbReference type="Proteomes" id="UP001314261">
    <property type="component" value="Unassembled WGS sequence"/>
</dbReference>
<evidence type="ECO:0000256" key="1">
    <source>
        <dbReference type="ARBA" id="ARBA00022801"/>
    </source>
</evidence>
<dbReference type="InterPro" id="IPR049492">
    <property type="entry name" value="BD-FAE-like_dom"/>
</dbReference>
<dbReference type="EMBL" id="CAUZLR010000002">
    <property type="protein sequence ID" value="CAK1230432.1"/>
    <property type="molecule type" value="Genomic_DNA"/>
</dbReference>
<protein>
    <submittedName>
        <fullName evidence="3">Acetyl esterase/lipase (Aes)</fullName>
    </submittedName>
</protein>
<gene>
    <name evidence="3" type="ORF">R54839_PPFHFPJH_00402</name>
</gene>
<dbReference type="Pfam" id="PF20434">
    <property type="entry name" value="BD-FAE"/>
    <property type="match status" value="1"/>
</dbReference>
<evidence type="ECO:0000259" key="2">
    <source>
        <dbReference type="Pfam" id="PF20434"/>
    </source>
</evidence>
<dbReference type="PANTHER" id="PTHR48081">
    <property type="entry name" value="AB HYDROLASE SUPERFAMILY PROTEIN C4A8.06C"/>
    <property type="match status" value="1"/>
</dbReference>
<dbReference type="InterPro" id="IPR050300">
    <property type="entry name" value="GDXG_lipolytic_enzyme"/>
</dbReference>
<accession>A0ABN9YL61</accession>
<dbReference type="SUPFAM" id="SSF53474">
    <property type="entry name" value="alpha/beta-Hydrolases"/>
    <property type="match status" value="1"/>
</dbReference>